<protein>
    <submittedName>
        <fullName evidence="2">Uncharacterized protein</fullName>
    </submittedName>
</protein>
<reference evidence="2" key="1">
    <citation type="submission" date="2022-08" db="EMBL/GenBank/DDBJ databases">
        <authorList>
            <consortium name="DOE Joint Genome Institute"/>
            <person name="Min B."/>
            <person name="Riley R."/>
            <person name="Sierra-Patev S."/>
            <person name="Naranjo-Ortiz M."/>
            <person name="Looney B."/>
            <person name="Konkel Z."/>
            <person name="Slot J.C."/>
            <person name="Sakamoto Y."/>
            <person name="Steenwyk J.L."/>
            <person name="Rokas A."/>
            <person name="Carro J."/>
            <person name="Camarero S."/>
            <person name="Ferreira P."/>
            <person name="Molpeceres G."/>
            <person name="Ruiz-Duenas F.J."/>
            <person name="Serrano A."/>
            <person name="Henrissat B."/>
            <person name="Drula E."/>
            <person name="Hughes K.W."/>
            <person name="Mata J.L."/>
            <person name="Ishikawa N.K."/>
            <person name="Vargas-Isla R."/>
            <person name="Ushijima S."/>
            <person name="Smith C.A."/>
            <person name="Ahrendt S."/>
            <person name="Andreopoulos W."/>
            <person name="He G."/>
            <person name="Labutti K."/>
            <person name="Lipzen A."/>
            <person name="Ng V."/>
            <person name="Sandor L."/>
            <person name="Barry K."/>
            <person name="Martinez A.T."/>
            <person name="Xiao Y."/>
            <person name="Gibbons J.G."/>
            <person name="Terashima K."/>
            <person name="Hibbett D.S."/>
            <person name="Grigoriev I.V."/>
        </authorList>
    </citation>
    <scope>NUCLEOTIDE SEQUENCE</scope>
    <source>
        <strain evidence="2">TFB9207</strain>
    </source>
</reference>
<proteinExistence type="predicted"/>
<organism evidence="2 3">
    <name type="scientific">Lentinula raphanica</name>
    <dbReference type="NCBI Taxonomy" id="153919"/>
    <lineage>
        <taxon>Eukaryota</taxon>
        <taxon>Fungi</taxon>
        <taxon>Dikarya</taxon>
        <taxon>Basidiomycota</taxon>
        <taxon>Agaricomycotina</taxon>
        <taxon>Agaricomycetes</taxon>
        <taxon>Agaricomycetidae</taxon>
        <taxon>Agaricales</taxon>
        <taxon>Marasmiineae</taxon>
        <taxon>Omphalotaceae</taxon>
        <taxon>Lentinula</taxon>
    </lineage>
</organism>
<accession>A0AA38PEK4</accession>
<feature type="signal peptide" evidence="1">
    <location>
        <begin position="1"/>
        <end position="20"/>
    </location>
</feature>
<evidence type="ECO:0000313" key="3">
    <source>
        <dbReference type="Proteomes" id="UP001163846"/>
    </source>
</evidence>
<keyword evidence="1" id="KW-0732">Signal</keyword>
<name>A0AA38PEK4_9AGAR</name>
<dbReference type="AlphaFoldDB" id="A0AA38PEK4"/>
<gene>
    <name evidence="2" type="ORF">F5878DRAFT_658694</name>
</gene>
<comment type="caution">
    <text evidence="2">The sequence shown here is derived from an EMBL/GenBank/DDBJ whole genome shotgun (WGS) entry which is preliminary data.</text>
</comment>
<keyword evidence="3" id="KW-1185">Reference proteome</keyword>
<evidence type="ECO:0000313" key="2">
    <source>
        <dbReference type="EMBL" id="KAJ3841225.1"/>
    </source>
</evidence>
<sequence>MRFIVGSVCVLLGLFVVGGAHPVEPGPSSVAASPLSAGSQPKILSLDEIHHLTYSITEYNTFIMVDGEIPAAYLSRRTDFTGRPNIWSDKGLWLKIQLLPAEQWPERNQYPTVSAASLSATPYMQSRILLLLKQSGLLSEQILRVDQACVYFTHNFNNVWAWVPKTYGFGALVSIISDKDQSLASFQVQIDPAKDNTYPTGELTRTSKKRVAGLKNLEHFVDKELPALAETSSKDLLRECRKYQTAVFSEAEAHNKQLIVAPIKEEPLSIKQETP</sequence>
<dbReference type="EMBL" id="MU806047">
    <property type="protein sequence ID" value="KAJ3841225.1"/>
    <property type="molecule type" value="Genomic_DNA"/>
</dbReference>
<feature type="chain" id="PRO_5041254024" evidence="1">
    <location>
        <begin position="21"/>
        <end position="275"/>
    </location>
</feature>
<evidence type="ECO:0000256" key="1">
    <source>
        <dbReference type="SAM" id="SignalP"/>
    </source>
</evidence>
<dbReference type="Proteomes" id="UP001163846">
    <property type="component" value="Unassembled WGS sequence"/>
</dbReference>